<dbReference type="EMBL" id="CAEZYD010000024">
    <property type="protein sequence ID" value="CAB4718655.1"/>
    <property type="molecule type" value="Genomic_DNA"/>
</dbReference>
<evidence type="ECO:0000313" key="7">
    <source>
        <dbReference type="EMBL" id="CAB5029993.1"/>
    </source>
</evidence>
<dbReference type="AlphaFoldDB" id="A0A6J6M1P2"/>
<evidence type="ECO:0000256" key="1">
    <source>
        <dbReference type="SAM" id="MobiDB-lite"/>
    </source>
</evidence>
<reference evidence="2" key="1">
    <citation type="submission" date="2020-05" db="EMBL/GenBank/DDBJ databases">
        <authorList>
            <person name="Chiriac C."/>
            <person name="Salcher M."/>
            <person name="Ghai R."/>
            <person name="Kavagutti S V."/>
        </authorList>
    </citation>
    <scope>NUCLEOTIDE SEQUENCE</scope>
</reference>
<name>A0A6J6M1P2_9ZZZZ</name>
<dbReference type="EMBL" id="CAFBPT010000005">
    <property type="protein sequence ID" value="CAB5029993.1"/>
    <property type="molecule type" value="Genomic_DNA"/>
</dbReference>
<evidence type="ECO:0000313" key="6">
    <source>
        <dbReference type="EMBL" id="CAB4964045.1"/>
    </source>
</evidence>
<dbReference type="EMBL" id="CAFBNU010000004">
    <property type="protein sequence ID" value="CAB4964045.1"/>
    <property type="molecule type" value="Genomic_DNA"/>
</dbReference>
<dbReference type="EMBL" id="CAFAAZ010000004">
    <property type="protein sequence ID" value="CAB4819396.1"/>
    <property type="molecule type" value="Genomic_DNA"/>
</dbReference>
<evidence type="ECO:0000313" key="2">
    <source>
        <dbReference type="EMBL" id="CAB4668060.1"/>
    </source>
</evidence>
<dbReference type="EMBL" id="CAFBMA010000019">
    <property type="protein sequence ID" value="CAB4903666.1"/>
    <property type="molecule type" value="Genomic_DNA"/>
</dbReference>
<gene>
    <name evidence="2" type="ORF">UFOPK2343_00191</name>
    <name evidence="3" type="ORF">UFOPK2652_01266</name>
    <name evidence="4" type="ORF">UFOPK3128_00682</name>
    <name evidence="5" type="ORF">UFOPK3511_01203</name>
    <name evidence="6" type="ORF">UFOPK3880_00632</name>
    <name evidence="7" type="ORF">UFOPK4146_00870</name>
</gene>
<proteinExistence type="predicted"/>
<accession>A0A6J6M1P2</accession>
<protein>
    <submittedName>
        <fullName evidence="2">Unannotated protein</fullName>
    </submittedName>
</protein>
<organism evidence="2">
    <name type="scientific">freshwater metagenome</name>
    <dbReference type="NCBI Taxonomy" id="449393"/>
    <lineage>
        <taxon>unclassified sequences</taxon>
        <taxon>metagenomes</taxon>
        <taxon>ecological metagenomes</taxon>
    </lineage>
</organism>
<evidence type="ECO:0000313" key="3">
    <source>
        <dbReference type="EMBL" id="CAB4718655.1"/>
    </source>
</evidence>
<feature type="compositionally biased region" description="Low complexity" evidence="1">
    <location>
        <begin position="43"/>
        <end position="55"/>
    </location>
</feature>
<feature type="region of interest" description="Disordered" evidence="1">
    <location>
        <begin position="30"/>
        <end position="55"/>
    </location>
</feature>
<evidence type="ECO:0000313" key="5">
    <source>
        <dbReference type="EMBL" id="CAB4903666.1"/>
    </source>
</evidence>
<sequence>MRRNLFAIFTIAAVVSGVLAPIQSFAGPTATPGKSQGNGPCATSGSTNSQTQSTKNTNKECLAAAAKVAITRASVGTARKTAFTTQPQITIQDSGGNTVTSSVVVVTATVSAGGTLVGTTTATASTGVATFTGLGVDGTIGVTYTITYTAVGLTVATATVTLTGTTCNGIFTCQVGDTGPGGGKIFYVAASSGFTCGATLSETCYYLEAAPTSGTSAWADVLLAWSTGANQSVSVPNANGTAIGTGYKNSLAIVAQTGNVTLSSAAVAARGYGGPNSLSDWYLPSKDELDQLYSQKTAVGGFVEAVYYWSSTEVNVIGANAWLNNGSNTGKESPEYVRPVRAF</sequence>
<evidence type="ECO:0000313" key="4">
    <source>
        <dbReference type="EMBL" id="CAB4819396.1"/>
    </source>
</evidence>
<dbReference type="EMBL" id="CAEZXD010000002">
    <property type="protein sequence ID" value="CAB4668060.1"/>
    <property type="molecule type" value="Genomic_DNA"/>
</dbReference>